<evidence type="ECO:0000313" key="3">
    <source>
        <dbReference type="EMBL" id="MBP1968295.1"/>
    </source>
</evidence>
<dbReference type="PANTHER" id="PTHR46211:SF1">
    <property type="entry name" value="GLYCEROPHOSPHODIESTER PHOSPHODIESTERASE, CYTOPLASMIC"/>
    <property type="match status" value="1"/>
</dbReference>
<dbReference type="InterPro" id="IPR017946">
    <property type="entry name" value="PLC-like_Pdiesterase_TIM-brl"/>
</dbReference>
<protein>
    <submittedName>
        <fullName evidence="3">Glycerophosphoryl diester phosphodiesterase</fullName>
    </submittedName>
</protein>
<dbReference type="PROSITE" id="PS51704">
    <property type="entry name" value="GP_PDE"/>
    <property type="match status" value="1"/>
</dbReference>
<gene>
    <name evidence="3" type="ORF">J2Z83_000387</name>
</gene>
<dbReference type="Gene3D" id="3.20.20.190">
    <property type="entry name" value="Phosphatidylinositol (PI) phosphodiesterase"/>
    <property type="match status" value="1"/>
</dbReference>
<organism evidence="3 4">
    <name type="scientific">Virgibacillus natechei</name>
    <dbReference type="NCBI Taxonomy" id="1216297"/>
    <lineage>
        <taxon>Bacteria</taxon>
        <taxon>Bacillati</taxon>
        <taxon>Bacillota</taxon>
        <taxon>Bacilli</taxon>
        <taxon>Bacillales</taxon>
        <taxon>Bacillaceae</taxon>
        <taxon>Virgibacillus</taxon>
    </lineage>
</organism>
<name>A0ABS4IBM4_9BACI</name>
<feature type="region of interest" description="Disordered" evidence="1">
    <location>
        <begin position="1"/>
        <end position="22"/>
    </location>
</feature>
<dbReference type="PANTHER" id="PTHR46211">
    <property type="entry name" value="GLYCEROPHOSPHORYL DIESTER PHOSPHODIESTERASE"/>
    <property type="match status" value="1"/>
</dbReference>
<dbReference type="Proteomes" id="UP001519345">
    <property type="component" value="Unassembled WGS sequence"/>
</dbReference>
<reference evidence="3 4" key="1">
    <citation type="submission" date="2021-03" db="EMBL/GenBank/DDBJ databases">
        <title>Genomic Encyclopedia of Type Strains, Phase IV (KMG-IV): sequencing the most valuable type-strain genomes for metagenomic binning, comparative biology and taxonomic classification.</title>
        <authorList>
            <person name="Goeker M."/>
        </authorList>
    </citation>
    <scope>NUCLEOTIDE SEQUENCE [LARGE SCALE GENOMIC DNA]</scope>
    <source>
        <strain evidence="3 4">DSM 25609</strain>
    </source>
</reference>
<accession>A0ABS4IBM4</accession>
<keyword evidence="4" id="KW-1185">Reference proteome</keyword>
<comment type="caution">
    <text evidence="3">The sequence shown here is derived from an EMBL/GenBank/DDBJ whole genome shotgun (WGS) entry which is preliminary data.</text>
</comment>
<sequence>MTKDGHLVSIHDPTVDRTTDGEGRVNDMTLEEVQALDAANSFQDLDGEYSYRDLGVTIPTVDEIFQAVPDLEMLWTIEIKDTNKAEWYQHISEKLWATIQQYGLEERVIIAAFDQTIIDHVIEVSNGEALVSGGRQEITKFVVLHKLFLNGLYRQKVDVLQMPT</sequence>
<feature type="domain" description="GP-PDE" evidence="2">
    <location>
        <begin position="1"/>
        <end position="164"/>
    </location>
</feature>
<dbReference type="InterPro" id="IPR030395">
    <property type="entry name" value="GP_PDE_dom"/>
</dbReference>
<evidence type="ECO:0000313" key="4">
    <source>
        <dbReference type="Proteomes" id="UP001519345"/>
    </source>
</evidence>
<evidence type="ECO:0000256" key="1">
    <source>
        <dbReference type="SAM" id="MobiDB-lite"/>
    </source>
</evidence>
<dbReference type="Pfam" id="PF03009">
    <property type="entry name" value="GDPD"/>
    <property type="match status" value="1"/>
</dbReference>
<evidence type="ECO:0000259" key="2">
    <source>
        <dbReference type="PROSITE" id="PS51704"/>
    </source>
</evidence>
<proteinExistence type="predicted"/>
<dbReference type="SUPFAM" id="SSF51695">
    <property type="entry name" value="PLC-like phosphodiesterases"/>
    <property type="match status" value="1"/>
</dbReference>
<feature type="compositionally biased region" description="Basic and acidic residues" evidence="1">
    <location>
        <begin position="13"/>
        <end position="22"/>
    </location>
</feature>
<dbReference type="EMBL" id="JAGGKX010000001">
    <property type="protein sequence ID" value="MBP1968295.1"/>
    <property type="molecule type" value="Genomic_DNA"/>
</dbReference>